<evidence type="ECO:0000256" key="1">
    <source>
        <dbReference type="SAM" id="MobiDB-lite"/>
    </source>
</evidence>
<gene>
    <name evidence="3" type="ORF">Pla144_28030</name>
</gene>
<organism evidence="3 4">
    <name type="scientific">Bythopirellula polymerisocia</name>
    <dbReference type="NCBI Taxonomy" id="2528003"/>
    <lineage>
        <taxon>Bacteria</taxon>
        <taxon>Pseudomonadati</taxon>
        <taxon>Planctomycetota</taxon>
        <taxon>Planctomycetia</taxon>
        <taxon>Pirellulales</taxon>
        <taxon>Lacipirellulaceae</taxon>
        <taxon>Bythopirellula</taxon>
    </lineage>
</organism>
<evidence type="ECO:0000313" key="4">
    <source>
        <dbReference type="Proteomes" id="UP000318437"/>
    </source>
</evidence>
<dbReference type="RefSeq" id="WP_146451192.1">
    <property type="nucleotide sequence ID" value="NZ_SJPS01000004.1"/>
</dbReference>
<dbReference type="Proteomes" id="UP000318437">
    <property type="component" value="Unassembled WGS sequence"/>
</dbReference>
<proteinExistence type="predicted"/>
<feature type="chain" id="PRO_5022686721" evidence="2">
    <location>
        <begin position="31"/>
        <end position="120"/>
    </location>
</feature>
<accession>A0A5C6CR59</accession>
<feature type="signal peptide" evidence="2">
    <location>
        <begin position="1"/>
        <end position="30"/>
    </location>
</feature>
<sequence precursor="true">MINQKNLLSCLTACVATTVLVVTLLGFSNAQEQTKEGSKQPSSQAEGGGFGIGFGFGGGEGGGGGFGGTLADDLMGCAPAIAANDKYIFVVHNNTLYQFAAEDLTAIKSVPLEASVEAAD</sequence>
<evidence type="ECO:0000313" key="3">
    <source>
        <dbReference type="EMBL" id="TWU25596.1"/>
    </source>
</evidence>
<keyword evidence="2" id="KW-0732">Signal</keyword>
<comment type="caution">
    <text evidence="3">The sequence shown here is derived from an EMBL/GenBank/DDBJ whole genome shotgun (WGS) entry which is preliminary data.</text>
</comment>
<reference evidence="3 4" key="1">
    <citation type="submission" date="2019-02" db="EMBL/GenBank/DDBJ databases">
        <title>Deep-cultivation of Planctomycetes and their phenomic and genomic characterization uncovers novel biology.</title>
        <authorList>
            <person name="Wiegand S."/>
            <person name="Jogler M."/>
            <person name="Boedeker C."/>
            <person name="Pinto D."/>
            <person name="Vollmers J."/>
            <person name="Rivas-Marin E."/>
            <person name="Kohn T."/>
            <person name="Peeters S.H."/>
            <person name="Heuer A."/>
            <person name="Rast P."/>
            <person name="Oberbeckmann S."/>
            <person name="Bunk B."/>
            <person name="Jeske O."/>
            <person name="Meyerdierks A."/>
            <person name="Storesund J.E."/>
            <person name="Kallscheuer N."/>
            <person name="Luecker S."/>
            <person name="Lage O.M."/>
            <person name="Pohl T."/>
            <person name="Merkel B.J."/>
            <person name="Hornburger P."/>
            <person name="Mueller R.-W."/>
            <person name="Bruemmer F."/>
            <person name="Labrenz M."/>
            <person name="Spormann A.M."/>
            <person name="Op Den Camp H."/>
            <person name="Overmann J."/>
            <person name="Amann R."/>
            <person name="Jetten M.S.M."/>
            <person name="Mascher T."/>
            <person name="Medema M.H."/>
            <person name="Devos D.P."/>
            <person name="Kaster A.-K."/>
            <person name="Ovreas L."/>
            <person name="Rohde M."/>
            <person name="Galperin M.Y."/>
            <person name="Jogler C."/>
        </authorList>
    </citation>
    <scope>NUCLEOTIDE SEQUENCE [LARGE SCALE GENOMIC DNA]</scope>
    <source>
        <strain evidence="3 4">Pla144</strain>
    </source>
</reference>
<dbReference type="AlphaFoldDB" id="A0A5C6CR59"/>
<feature type="compositionally biased region" description="Gly residues" evidence="1">
    <location>
        <begin position="46"/>
        <end position="56"/>
    </location>
</feature>
<feature type="region of interest" description="Disordered" evidence="1">
    <location>
        <begin position="32"/>
        <end position="56"/>
    </location>
</feature>
<keyword evidence="4" id="KW-1185">Reference proteome</keyword>
<dbReference type="EMBL" id="SJPS01000004">
    <property type="protein sequence ID" value="TWU25596.1"/>
    <property type="molecule type" value="Genomic_DNA"/>
</dbReference>
<name>A0A5C6CR59_9BACT</name>
<protein>
    <submittedName>
        <fullName evidence="3">Uncharacterized protein</fullName>
    </submittedName>
</protein>
<evidence type="ECO:0000256" key="2">
    <source>
        <dbReference type="SAM" id="SignalP"/>
    </source>
</evidence>